<feature type="compositionally biased region" description="Basic and acidic residues" evidence="1">
    <location>
        <begin position="72"/>
        <end position="86"/>
    </location>
</feature>
<evidence type="ECO:0000313" key="3">
    <source>
        <dbReference type="Proteomes" id="UP000232722"/>
    </source>
</evidence>
<dbReference type="AlphaFoldDB" id="A0A2N0NNE8"/>
<protein>
    <submittedName>
        <fullName evidence="2">Uncharacterized protein</fullName>
    </submittedName>
</protein>
<sequence>MQIQLPRRHQEENPPAEKLTFEADDDYNVLEDMLFDLDSTTADLTSEQQPESPAESSTKSESPEQPISESIPEPKKFLERNMRYSI</sequence>
<comment type="caution">
    <text evidence="2">The sequence shown here is derived from an EMBL/GenBank/DDBJ whole genome shotgun (WGS) entry which is preliminary data.</text>
</comment>
<reference evidence="2 3" key="2">
    <citation type="submission" date="2017-09" db="EMBL/GenBank/DDBJ databases">
        <title>Extensive intraspecific genome diversity in a model arbuscular mycorrhizal fungus.</title>
        <authorList>
            <person name="Chen E.C."/>
            <person name="Morin E."/>
            <person name="Beaudet D."/>
            <person name="Noel J."/>
            <person name="Ndikumana S."/>
            <person name="Charron P."/>
            <person name="St-Onge C."/>
            <person name="Giorgi J."/>
            <person name="Grigoriev I.V."/>
            <person name="Roux C."/>
            <person name="Martin F.M."/>
            <person name="Corradi N."/>
        </authorList>
    </citation>
    <scope>NUCLEOTIDE SEQUENCE [LARGE SCALE GENOMIC DNA]</scope>
    <source>
        <strain evidence="2 3">A5</strain>
    </source>
</reference>
<evidence type="ECO:0000313" key="2">
    <source>
        <dbReference type="EMBL" id="PKB96097.1"/>
    </source>
</evidence>
<feature type="region of interest" description="Disordered" evidence="1">
    <location>
        <begin position="38"/>
        <end position="86"/>
    </location>
</feature>
<feature type="compositionally biased region" description="Low complexity" evidence="1">
    <location>
        <begin position="46"/>
        <end position="57"/>
    </location>
</feature>
<proteinExistence type="predicted"/>
<accession>A0A2N0NNE8</accession>
<dbReference type="EMBL" id="LLXJ01004164">
    <property type="protein sequence ID" value="PKB96097.1"/>
    <property type="molecule type" value="Genomic_DNA"/>
</dbReference>
<evidence type="ECO:0000256" key="1">
    <source>
        <dbReference type="SAM" id="MobiDB-lite"/>
    </source>
</evidence>
<dbReference type="Proteomes" id="UP000232722">
    <property type="component" value="Unassembled WGS sequence"/>
</dbReference>
<organism evidence="2 3">
    <name type="scientific">Rhizophagus irregularis</name>
    <dbReference type="NCBI Taxonomy" id="588596"/>
    <lineage>
        <taxon>Eukaryota</taxon>
        <taxon>Fungi</taxon>
        <taxon>Fungi incertae sedis</taxon>
        <taxon>Mucoromycota</taxon>
        <taxon>Glomeromycotina</taxon>
        <taxon>Glomeromycetes</taxon>
        <taxon>Glomerales</taxon>
        <taxon>Glomeraceae</taxon>
        <taxon>Rhizophagus</taxon>
    </lineage>
</organism>
<gene>
    <name evidence="2" type="ORF">RhiirA5_435462</name>
</gene>
<name>A0A2N0NNE8_9GLOM</name>
<feature type="region of interest" description="Disordered" evidence="1">
    <location>
        <begin position="1"/>
        <end position="24"/>
    </location>
</feature>
<reference evidence="2 3" key="1">
    <citation type="submission" date="2016-04" db="EMBL/GenBank/DDBJ databases">
        <title>Genome analyses suggest a sexual origin of heterokaryosis in a supposedly ancient asexual fungus.</title>
        <authorList>
            <person name="Ropars J."/>
            <person name="Sedzielewska K."/>
            <person name="Noel J."/>
            <person name="Charron P."/>
            <person name="Farinelli L."/>
            <person name="Marton T."/>
            <person name="Kruger M."/>
            <person name="Pelin A."/>
            <person name="Brachmann A."/>
            <person name="Corradi N."/>
        </authorList>
    </citation>
    <scope>NUCLEOTIDE SEQUENCE [LARGE SCALE GENOMIC DNA]</scope>
    <source>
        <strain evidence="2 3">A5</strain>
    </source>
</reference>